<proteinExistence type="predicted"/>
<evidence type="ECO:0000256" key="1">
    <source>
        <dbReference type="ARBA" id="ARBA00004613"/>
    </source>
</evidence>
<comment type="caution">
    <text evidence="9">The sequence shown here is derived from an EMBL/GenBank/DDBJ whole genome shotgun (WGS) entry which is preliminary data.</text>
</comment>
<keyword evidence="10" id="KW-1185">Reference proteome</keyword>
<dbReference type="EMBL" id="VUNG01000013">
    <property type="protein sequence ID" value="MST84360.1"/>
    <property type="molecule type" value="Genomic_DNA"/>
</dbReference>
<name>A0A7K0KG00_9BACT</name>
<evidence type="ECO:0000256" key="7">
    <source>
        <dbReference type="ARBA" id="ARBA00023326"/>
    </source>
</evidence>
<dbReference type="AlphaFoldDB" id="A0A7K0KG00"/>
<evidence type="ECO:0000256" key="2">
    <source>
        <dbReference type="ARBA" id="ARBA00022525"/>
    </source>
</evidence>
<dbReference type="InterPro" id="IPR003140">
    <property type="entry name" value="PLipase/COase/thioEstase"/>
</dbReference>
<dbReference type="GO" id="GO:0045493">
    <property type="term" value="P:xylan catabolic process"/>
    <property type="evidence" value="ECO:0007669"/>
    <property type="project" value="UniProtKB-KW"/>
</dbReference>
<protein>
    <submittedName>
        <fullName evidence="9">Prolyl oligopeptidase family serine peptidase</fullName>
    </submittedName>
</protein>
<feature type="domain" description="Phospholipase/carboxylesterase/thioesterase" evidence="8">
    <location>
        <begin position="133"/>
        <end position="220"/>
    </location>
</feature>
<evidence type="ECO:0000256" key="5">
    <source>
        <dbReference type="ARBA" id="ARBA00022801"/>
    </source>
</evidence>
<keyword evidence="6" id="KW-0119">Carbohydrate metabolism</keyword>
<keyword evidence="7" id="KW-0624">Polysaccharide degradation</keyword>
<reference evidence="9 10" key="1">
    <citation type="submission" date="2019-08" db="EMBL/GenBank/DDBJ databases">
        <title>In-depth cultivation of the pig gut microbiome towards novel bacterial diversity and tailored functional studies.</title>
        <authorList>
            <person name="Wylensek D."/>
            <person name="Hitch T.C.A."/>
            <person name="Clavel T."/>
        </authorList>
    </citation>
    <scope>NUCLEOTIDE SEQUENCE [LARGE SCALE GENOMIC DNA]</scope>
    <source>
        <strain evidence="9 10">LKV-178-WT-2A</strain>
    </source>
</reference>
<keyword evidence="5" id="KW-0378">Hydrolase</keyword>
<accession>A0A7K0KG00</accession>
<sequence>MLIQERICNFAKTKNATTEKEMNNCLNCLTTLLLLCWNLLATNAKTDEMRTVTVNGATRAYWLYVPDKVSTPAPLVLSLHGTGGHAADKSPFRTTVADQEGCIVAYPQGEDIFFPVFGSTLPGWHATGENSNDIEFFKAVIDDVAAHFSIDRKRVYCCGFSNGGMMAYTAACVASDMFAAFASISGYPINEFHLHQTSVRPVPFLHIHGKADDFVRYRHMPVIVDNMVARNGCNPVPKKIRGTDYDKSVYEATEGCFPYVYYEIDNMGHCDFTTQTEDGNSAMTMWKFMSQYTLNSPCDTTIIWEPHIEAEGWNPTAHGFVLDNGTTLLNFGGEQSTWDNQNVYHSLQLNAGRYQLSLRAECHIPANITIQLKSIADGKTYLNKTMSCGDVTVDFSVDKNWAEYQLTILRSSALEAIKISNISIHAAKTSTGIATITENGQKSARYYTLNGNKANASQSGIIIRQQSGKTMKLIRE</sequence>
<evidence type="ECO:0000256" key="4">
    <source>
        <dbReference type="ARBA" id="ARBA00022729"/>
    </source>
</evidence>
<evidence type="ECO:0000259" key="8">
    <source>
        <dbReference type="Pfam" id="PF02230"/>
    </source>
</evidence>
<keyword evidence="2" id="KW-0964">Secreted</keyword>
<comment type="subcellular location">
    <subcellularLocation>
        <location evidence="1">Secreted</location>
    </subcellularLocation>
</comment>
<gene>
    <name evidence="9" type="ORF">FYJ73_06710</name>
</gene>
<dbReference type="GO" id="GO:0030600">
    <property type="term" value="F:feruloyl esterase activity"/>
    <property type="evidence" value="ECO:0007669"/>
    <property type="project" value="InterPro"/>
</dbReference>
<dbReference type="PANTHER" id="PTHR38050:SF2">
    <property type="entry name" value="FERULOYL ESTERASE C-RELATED"/>
    <property type="match status" value="1"/>
</dbReference>
<evidence type="ECO:0000313" key="10">
    <source>
        <dbReference type="Proteomes" id="UP000438914"/>
    </source>
</evidence>
<dbReference type="SUPFAM" id="SSF53474">
    <property type="entry name" value="alpha/beta-Hydrolases"/>
    <property type="match status" value="1"/>
</dbReference>
<keyword evidence="3" id="KW-0858">Xylan degradation</keyword>
<dbReference type="PANTHER" id="PTHR38050">
    <property type="match status" value="1"/>
</dbReference>
<evidence type="ECO:0000256" key="3">
    <source>
        <dbReference type="ARBA" id="ARBA00022651"/>
    </source>
</evidence>
<dbReference type="Gene3D" id="3.40.50.1820">
    <property type="entry name" value="alpha/beta hydrolase"/>
    <property type="match status" value="1"/>
</dbReference>
<organism evidence="9 10">
    <name type="scientific">Hallella mizrahii</name>
    <dbReference type="NCBI Taxonomy" id="2606637"/>
    <lineage>
        <taxon>Bacteria</taxon>
        <taxon>Pseudomonadati</taxon>
        <taxon>Bacteroidota</taxon>
        <taxon>Bacteroidia</taxon>
        <taxon>Bacteroidales</taxon>
        <taxon>Prevotellaceae</taxon>
        <taxon>Hallella</taxon>
    </lineage>
</organism>
<dbReference type="InterPro" id="IPR029058">
    <property type="entry name" value="AB_hydrolase_fold"/>
</dbReference>
<dbReference type="Pfam" id="PF02230">
    <property type="entry name" value="Abhydrolase_2"/>
    <property type="match status" value="1"/>
</dbReference>
<evidence type="ECO:0000256" key="6">
    <source>
        <dbReference type="ARBA" id="ARBA00023277"/>
    </source>
</evidence>
<keyword evidence="4" id="KW-0732">Signal</keyword>
<dbReference type="InterPro" id="IPR043595">
    <property type="entry name" value="FaeB/C/D"/>
</dbReference>
<evidence type="ECO:0000313" key="9">
    <source>
        <dbReference type="EMBL" id="MST84360.1"/>
    </source>
</evidence>
<dbReference type="GO" id="GO:0005576">
    <property type="term" value="C:extracellular region"/>
    <property type="evidence" value="ECO:0007669"/>
    <property type="project" value="UniProtKB-SubCell"/>
</dbReference>
<dbReference type="Proteomes" id="UP000438914">
    <property type="component" value="Unassembled WGS sequence"/>
</dbReference>